<organism evidence="1 2">
    <name type="scientific">Halanaerobacter jeridensis</name>
    <dbReference type="NCBI Taxonomy" id="706427"/>
    <lineage>
        <taxon>Bacteria</taxon>
        <taxon>Bacillati</taxon>
        <taxon>Bacillota</taxon>
        <taxon>Clostridia</taxon>
        <taxon>Halanaerobiales</taxon>
        <taxon>Halobacteroidaceae</taxon>
        <taxon>Halanaerobacter</taxon>
    </lineage>
</organism>
<sequence>MFSLKNVLIVLIIVIFISSFLTSCKFSKIIDLVHKDTDTFYKKYDFSDSRLKKYQVNGIIFIPYTRQLPHRSYSDKFHYYYLSLASYRKKGDDGKVIINNVELEGVKEVKFKKITKELKQGLEFKEYEKNNGIYKDEFKLIHQINDYNMELTDKSQIKVVLNVSVEEDGEVITRDLEYIFETRIREYLVQR</sequence>
<dbReference type="Proteomes" id="UP000774000">
    <property type="component" value="Unassembled WGS sequence"/>
</dbReference>
<evidence type="ECO:0000313" key="1">
    <source>
        <dbReference type="EMBL" id="MBM7556788.1"/>
    </source>
</evidence>
<dbReference type="AlphaFoldDB" id="A0A938XSP5"/>
<reference evidence="1" key="1">
    <citation type="submission" date="2021-01" db="EMBL/GenBank/DDBJ databases">
        <title>Genomic Encyclopedia of Type Strains, Phase IV (KMG-IV): sequencing the most valuable type-strain genomes for metagenomic binning, comparative biology and taxonomic classification.</title>
        <authorList>
            <person name="Goeker M."/>
        </authorList>
    </citation>
    <scope>NUCLEOTIDE SEQUENCE</scope>
    <source>
        <strain evidence="1">DSM 23230</strain>
    </source>
</reference>
<evidence type="ECO:0000313" key="2">
    <source>
        <dbReference type="Proteomes" id="UP000774000"/>
    </source>
</evidence>
<evidence type="ECO:0008006" key="3">
    <source>
        <dbReference type="Google" id="ProtNLM"/>
    </source>
</evidence>
<keyword evidence="2" id="KW-1185">Reference proteome</keyword>
<dbReference type="PROSITE" id="PS51257">
    <property type="entry name" value="PROKAR_LIPOPROTEIN"/>
    <property type="match status" value="1"/>
</dbReference>
<accession>A0A938XSP5</accession>
<proteinExistence type="predicted"/>
<name>A0A938XSP5_9FIRM</name>
<comment type="caution">
    <text evidence="1">The sequence shown here is derived from an EMBL/GenBank/DDBJ whole genome shotgun (WGS) entry which is preliminary data.</text>
</comment>
<gene>
    <name evidence="1" type="ORF">JOC47_001639</name>
</gene>
<protein>
    <recommendedName>
        <fullName evidence="3">Lipoprotein</fullName>
    </recommendedName>
</protein>
<dbReference type="RefSeq" id="WP_204701563.1">
    <property type="nucleotide sequence ID" value="NZ_JAFBDQ010000007.1"/>
</dbReference>
<dbReference type="EMBL" id="JAFBDQ010000007">
    <property type="protein sequence ID" value="MBM7556788.1"/>
    <property type="molecule type" value="Genomic_DNA"/>
</dbReference>